<dbReference type="PROSITE" id="PS51257">
    <property type="entry name" value="PROKAR_LIPOPROTEIN"/>
    <property type="match status" value="1"/>
</dbReference>
<dbReference type="OrthoDB" id="653598at2"/>
<sequence length="448" mass="51511">MKIQSAVLILPVIAVILSIQGCKRDWLEVRSSKGLVIPSTLSDAEAILNRTSIMNASRAIPLGDIAAGDFVVPPSYWSSLVPWQANAYLWRDEIFIDNAGLENWGNSYQQIYYANLVLDILAKIERNSDLKKYNNVRGRALFFRSWAYFQLAQVYCFTYSEENKNAQGLPLRDGTDLDIKLQRSTLEQTYQQIKMDLKEAVSLLDNTSENIYQPNKKAALMMLARVNLIMQDFVDALNHSDQAIKIDGALLDYNKLNLSLAYPFKENNKEVIFYTSMSYAQIMSDTRIDVNRDLLDKYEDNDLRKIGFFTMKNGNYNFKGSYLGSGVYFGGLATDELYLIRSESYLRTGDPEKSLLDLNHLLAHRYSDFKSIRDLSNVELLKRILLERRKELLLRSIAWSDLKRLNLEKETARTIKKSFDGNTYILEPNSKRYAMPFPKVVTDLGKYK</sequence>
<dbReference type="AlphaFoldDB" id="A0A363NPR3"/>
<dbReference type="RefSeq" id="WP_108635792.1">
    <property type="nucleotide sequence ID" value="NZ_QCXX01000006.1"/>
</dbReference>
<comment type="caution">
    <text evidence="2">The sequence shown here is derived from an EMBL/GenBank/DDBJ whole genome shotgun (WGS) entry which is preliminary data.</text>
</comment>
<gene>
    <name evidence="2" type="ORF">DCO56_21465</name>
</gene>
<evidence type="ECO:0000313" key="3">
    <source>
        <dbReference type="Proteomes" id="UP000250831"/>
    </source>
</evidence>
<organism evidence="2 3">
    <name type="scientific">Sphingobacterium athyrii</name>
    <dbReference type="NCBI Taxonomy" id="2152717"/>
    <lineage>
        <taxon>Bacteria</taxon>
        <taxon>Pseudomonadati</taxon>
        <taxon>Bacteroidota</taxon>
        <taxon>Sphingobacteriia</taxon>
        <taxon>Sphingobacteriales</taxon>
        <taxon>Sphingobacteriaceae</taxon>
        <taxon>Sphingobacterium</taxon>
    </lineage>
</organism>
<accession>A0A363NPR3</accession>
<proteinExistence type="predicted"/>
<reference evidence="2 3" key="1">
    <citation type="submission" date="2018-04" db="EMBL/GenBank/DDBJ databases">
        <title>Sphingobacterium sp. M46 Genome.</title>
        <authorList>
            <person name="Cheng J."/>
            <person name="Li Y."/>
        </authorList>
    </citation>
    <scope>NUCLEOTIDE SEQUENCE [LARGE SCALE GENOMIC DNA]</scope>
    <source>
        <strain evidence="2 3">M46</strain>
    </source>
</reference>
<dbReference type="EMBL" id="QCXX01000006">
    <property type="protein sequence ID" value="PUV22764.1"/>
    <property type="molecule type" value="Genomic_DNA"/>
</dbReference>
<protein>
    <recommendedName>
        <fullName evidence="1">SusD-like N-terminal domain-containing protein</fullName>
    </recommendedName>
</protein>
<dbReference type="InterPro" id="IPR011990">
    <property type="entry name" value="TPR-like_helical_dom_sf"/>
</dbReference>
<dbReference type="Gene3D" id="1.25.40.390">
    <property type="match status" value="1"/>
</dbReference>
<evidence type="ECO:0000259" key="1">
    <source>
        <dbReference type="Pfam" id="PF14322"/>
    </source>
</evidence>
<keyword evidence="3" id="KW-1185">Reference proteome</keyword>
<name>A0A363NPR3_9SPHI</name>
<dbReference type="Pfam" id="PF14322">
    <property type="entry name" value="SusD-like_3"/>
    <property type="match status" value="1"/>
</dbReference>
<dbReference type="SUPFAM" id="SSF48452">
    <property type="entry name" value="TPR-like"/>
    <property type="match status" value="1"/>
</dbReference>
<dbReference type="InterPro" id="IPR033985">
    <property type="entry name" value="SusD-like_N"/>
</dbReference>
<feature type="domain" description="SusD-like N-terminal" evidence="1">
    <location>
        <begin position="25"/>
        <end position="228"/>
    </location>
</feature>
<dbReference type="Proteomes" id="UP000250831">
    <property type="component" value="Unassembled WGS sequence"/>
</dbReference>
<evidence type="ECO:0000313" key="2">
    <source>
        <dbReference type="EMBL" id="PUV22764.1"/>
    </source>
</evidence>